<comment type="similarity">
    <text evidence="5">Belongs to the bacterial solute-binding protein 9 family.</text>
</comment>
<name>A0ABT1SIB0_9FIRM</name>
<keyword evidence="3" id="KW-0479">Metal-binding</keyword>
<evidence type="ECO:0000313" key="7">
    <source>
        <dbReference type="EMBL" id="MCQ4925697.1"/>
    </source>
</evidence>
<evidence type="ECO:0000313" key="8">
    <source>
        <dbReference type="Proteomes" id="UP001524478"/>
    </source>
</evidence>
<organism evidence="7 8">
    <name type="scientific">Tissierella carlieri</name>
    <dbReference type="NCBI Taxonomy" id="689904"/>
    <lineage>
        <taxon>Bacteria</taxon>
        <taxon>Bacillati</taxon>
        <taxon>Bacillota</taxon>
        <taxon>Tissierellia</taxon>
        <taxon>Tissierellales</taxon>
        <taxon>Tissierellaceae</taxon>
        <taxon>Tissierella</taxon>
    </lineage>
</organism>
<sequence length="309" mass="33636">MKRILILIMIISMSAVVVTGCGNSNSVTNDGKYKVVATTTLVADLVKSIGGEYVNVQGLMGPGVDPHLYKASAGDVKLMQNADMVVYNGLHLEGKMGDIFENIESSKKMILAVSKDIDESNFIDFVTNPGSFDPHIWFDVKLWKGAAKTVAEGLKELDEEYASEFDANLERYLGELDELEEYINQRISEIPEDNRVLITAHDAFNYFGNAYGFEVKGLQGISTASEAGTSDVSQLAKFIVERKIKAIFVESSVPRKSIEALQEAVKAQGFQVEIGGELYSDSTGDAGTGAETYIGTFKANIDTIVDALK</sequence>
<dbReference type="PROSITE" id="PS51257">
    <property type="entry name" value="PROKAR_LIPOPROTEIN"/>
    <property type="match status" value="1"/>
</dbReference>
<dbReference type="InterPro" id="IPR006127">
    <property type="entry name" value="ZnuA-like"/>
</dbReference>
<dbReference type="EMBL" id="JANGAC010000027">
    <property type="protein sequence ID" value="MCQ4925697.1"/>
    <property type="molecule type" value="Genomic_DNA"/>
</dbReference>
<dbReference type="RefSeq" id="WP_256313089.1">
    <property type="nucleotide sequence ID" value="NZ_JANGAC010000027.1"/>
</dbReference>
<evidence type="ECO:0000256" key="1">
    <source>
        <dbReference type="ARBA" id="ARBA00004196"/>
    </source>
</evidence>
<dbReference type="SUPFAM" id="SSF53807">
    <property type="entry name" value="Helical backbone' metal receptor"/>
    <property type="match status" value="1"/>
</dbReference>
<gene>
    <name evidence="7" type="ORF">NE686_21550</name>
</gene>
<dbReference type="InterPro" id="IPR006128">
    <property type="entry name" value="Lipoprotein_PsaA-like"/>
</dbReference>
<dbReference type="PANTHER" id="PTHR42953">
    <property type="entry name" value="HIGH-AFFINITY ZINC UPTAKE SYSTEM PROTEIN ZNUA-RELATED"/>
    <property type="match status" value="1"/>
</dbReference>
<evidence type="ECO:0000256" key="4">
    <source>
        <dbReference type="ARBA" id="ARBA00022729"/>
    </source>
</evidence>
<proteinExistence type="inferred from homology"/>
<dbReference type="PRINTS" id="PR00690">
    <property type="entry name" value="ADHESNFAMILY"/>
</dbReference>
<dbReference type="PANTHER" id="PTHR42953:SF1">
    <property type="entry name" value="METAL-BINDING PROTEIN HI_0362-RELATED"/>
    <property type="match status" value="1"/>
</dbReference>
<evidence type="ECO:0000256" key="6">
    <source>
        <dbReference type="SAM" id="SignalP"/>
    </source>
</evidence>
<accession>A0ABT1SIB0</accession>
<keyword evidence="8" id="KW-1185">Reference proteome</keyword>
<evidence type="ECO:0000256" key="3">
    <source>
        <dbReference type="ARBA" id="ARBA00022723"/>
    </source>
</evidence>
<dbReference type="InterPro" id="IPR006129">
    <property type="entry name" value="AdhesinB"/>
</dbReference>
<reference evidence="7 8" key="1">
    <citation type="submission" date="2022-06" db="EMBL/GenBank/DDBJ databases">
        <title>Isolation of gut microbiota from human fecal samples.</title>
        <authorList>
            <person name="Pamer E.G."/>
            <person name="Barat B."/>
            <person name="Waligurski E."/>
            <person name="Medina S."/>
            <person name="Paddock L."/>
            <person name="Mostad J."/>
        </authorList>
    </citation>
    <scope>NUCLEOTIDE SEQUENCE [LARGE SCALE GENOMIC DNA]</scope>
    <source>
        <strain evidence="7 8">DFI.7.95</strain>
    </source>
</reference>
<comment type="caution">
    <text evidence="7">The sequence shown here is derived from an EMBL/GenBank/DDBJ whole genome shotgun (WGS) entry which is preliminary data.</text>
</comment>
<dbReference type="Gene3D" id="3.40.50.1980">
    <property type="entry name" value="Nitrogenase molybdenum iron protein domain"/>
    <property type="match status" value="2"/>
</dbReference>
<dbReference type="PRINTS" id="PR00691">
    <property type="entry name" value="ADHESINB"/>
</dbReference>
<dbReference type="Pfam" id="PF01297">
    <property type="entry name" value="ZnuA"/>
    <property type="match status" value="1"/>
</dbReference>
<keyword evidence="4 6" id="KW-0732">Signal</keyword>
<protein>
    <submittedName>
        <fullName evidence="7">Zinc ABC transporter substrate-binding protein</fullName>
    </submittedName>
</protein>
<feature type="chain" id="PRO_5045720608" evidence="6">
    <location>
        <begin position="20"/>
        <end position="309"/>
    </location>
</feature>
<evidence type="ECO:0000256" key="2">
    <source>
        <dbReference type="ARBA" id="ARBA00022448"/>
    </source>
</evidence>
<dbReference type="Proteomes" id="UP001524478">
    <property type="component" value="Unassembled WGS sequence"/>
</dbReference>
<comment type="subcellular location">
    <subcellularLocation>
        <location evidence="1">Cell envelope</location>
    </subcellularLocation>
</comment>
<keyword evidence="2 5" id="KW-0813">Transport</keyword>
<feature type="signal peptide" evidence="6">
    <location>
        <begin position="1"/>
        <end position="19"/>
    </location>
</feature>
<dbReference type="InterPro" id="IPR050492">
    <property type="entry name" value="Bact_metal-bind_prot9"/>
</dbReference>
<evidence type="ECO:0000256" key="5">
    <source>
        <dbReference type="RuleBase" id="RU003512"/>
    </source>
</evidence>